<name>A0A6G3XQW3_9ACTN</name>
<organism evidence="6">
    <name type="scientific">Streptomyces sp. SID7499</name>
    <dbReference type="NCBI Taxonomy" id="2706086"/>
    <lineage>
        <taxon>Bacteria</taxon>
        <taxon>Bacillati</taxon>
        <taxon>Actinomycetota</taxon>
        <taxon>Actinomycetes</taxon>
        <taxon>Kitasatosporales</taxon>
        <taxon>Streptomycetaceae</taxon>
        <taxon>Streptomyces</taxon>
    </lineage>
</organism>
<dbReference type="InterPro" id="IPR016161">
    <property type="entry name" value="Ald_DH/histidinol_DH"/>
</dbReference>
<dbReference type="InterPro" id="IPR016162">
    <property type="entry name" value="Ald_DH_N"/>
</dbReference>
<dbReference type="Gene3D" id="3.40.605.10">
    <property type="entry name" value="Aldehyde Dehydrogenase, Chain A, domain 1"/>
    <property type="match status" value="1"/>
</dbReference>
<dbReference type="Pfam" id="PF00171">
    <property type="entry name" value="Aldedh"/>
    <property type="match status" value="1"/>
</dbReference>
<feature type="region of interest" description="Disordered" evidence="4">
    <location>
        <begin position="97"/>
        <end position="123"/>
    </location>
</feature>
<proteinExistence type="inferred from homology"/>
<gene>
    <name evidence="6" type="ORF">G3M58_78870</name>
</gene>
<evidence type="ECO:0000256" key="1">
    <source>
        <dbReference type="ARBA" id="ARBA00009986"/>
    </source>
</evidence>
<dbReference type="AlphaFoldDB" id="A0A6G3XQW3"/>
<evidence type="ECO:0000313" key="6">
    <source>
        <dbReference type="EMBL" id="NEE20218.1"/>
    </source>
</evidence>
<evidence type="ECO:0000256" key="4">
    <source>
        <dbReference type="SAM" id="MobiDB-lite"/>
    </source>
</evidence>
<evidence type="ECO:0000256" key="3">
    <source>
        <dbReference type="ARBA" id="ARBA00023027"/>
    </source>
</evidence>
<dbReference type="SUPFAM" id="SSF53720">
    <property type="entry name" value="ALDH-like"/>
    <property type="match status" value="1"/>
</dbReference>
<dbReference type="InterPro" id="IPR015590">
    <property type="entry name" value="Aldehyde_DH_dom"/>
</dbReference>
<dbReference type="PANTHER" id="PTHR42986:SF1">
    <property type="entry name" value="BENZALDEHYDE DEHYDROGENASE YFMT"/>
    <property type="match status" value="1"/>
</dbReference>
<sequence>MIDGKAIGARSGRTTPVINSATGQLYATVSAARVEDVSRAVDAARAAFEKGATTDPYIRRAIFAEAADLIEERREHVVDLMVGEVGATRLWASFSGPGAANALGARPADEGEEARSRRRARYR</sequence>
<reference evidence="6" key="1">
    <citation type="submission" date="2020-01" db="EMBL/GenBank/DDBJ databases">
        <title>Insect and environment-associated Actinomycetes.</title>
        <authorList>
            <person name="Currrie C."/>
            <person name="Chevrette M."/>
            <person name="Carlson C."/>
            <person name="Stubbendieck R."/>
            <person name="Wendt-Pienkowski E."/>
        </authorList>
    </citation>
    <scope>NUCLEOTIDE SEQUENCE</scope>
    <source>
        <strain evidence="6">SID7499</strain>
    </source>
</reference>
<evidence type="ECO:0000259" key="5">
    <source>
        <dbReference type="Pfam" id="PF00171"/>
    </source>
</evidence>
<keyword evidence="2" id="KW-0560">Oxidoreductase</keyword>
<protein>
    <submittedName>
        <fullName evidence="6">Aldehyde dehydrogenase family protein</fullName>
    </submittedName>
</protein>
<dbReference type="PANTHER" id="PTHR42986">
    <property type="entry name" value="BENZALDEHYDE DEHYDROGENASE YFMT"/>
    <property type="match status" value="1"/>
</dbReference>
<accession>A0A6G3XQW3</accession>
<comment type="caution">
    <text evidence="6">The sequence shown here is derived from an EMBL/GenBank/DDBJ whole genome shotgun (WGS) entry which is preliminary data.</text>
</comment>
<feature type="domain" description="Aldehyde dehydrogenase" evidence="5">
    <location>
        <begin position="11"/>
        <end position="99"/>
    </location>
</feature>
<dbReference type="EMBL" id="JAAGMN010008440">
    <property type="protein sequence ID" value="NEE20218.1"/>
    <property type="molecule type" value="Genomic_DNA"/>
</dbReference>
<evidence type="ECO:0000256" key="2">
    <source>
        <dbReference type="ARBA" id="ARBA00023002"/>
    </source>
</evidence>
<dbReference type="GO" id="GO:0016491">
    <property type="term" value="F:oxidoreductase activity"/>
    <property type="evidence" value="ECO:0007669"/>
    <property type="project" value="UniProtKB-KW"/>
</dbReference>
<keyword evidence="3" id="KW-0520">NAD</keyword>
<comment type="similarity">
    <text evidence="1">Belongs to the aldehyde dehydrogenase family.</text>
</comment>